<evidence type="ECO:0000256" key="1">
    <source>
        <dbReference type="SAM" id="Coils"/>
    </source>
</evidence>
<dbReference type="InterPro" id="IPR010690">
    <property type="entry name" value="YqfD"/>
</dbReference>
<evidence type="ECO:0000313" key="3">
    <source>
        <dbReference type="EMBL" id="UOR12274.1"/>
    </source>
</evidence>
<dbReference type="Proteomes" id="UP000830326">
    <property type="component" value="Chromosome"/>
</dbReference>
<evidence type="ECO:0000256" key="2">
    <source>
        <dbReference type="SAM" id="Phobius"/>
    </source>
</evidence>
<evidence type="ECO:0000313" key="4">
    <source>
        <dbReference type="Proteomes" id="UP000830326"/>
    </source>
</evidence>
<protein>
    <submittedName>
        <fullName evidence="3">Sporulation protein YqfD</fullName>
    </submittedName>
</protein>
<keyword evidence="2" id="KW-1133">Transmembrane helix</keyword>
<reference evidence="3" key="1">
    <citation type="submission" date="2022-04" db="EMBL/GenBank/DDBJ databases">
        <title>Halobacillus sp. isolated from saltern.</title>
        <authorList>
            <person name="Won M."/>
            <person name="Lee C.-M."/>
            <person name="Woen H.-Y."/>
            <person name="Kwon S.-W."/>
        </authorList>
    </citation>
    <scope>NUCLEOTIDE SEQUENCE</scope>
    <source>
        <strain evidence="3">SSHM10-5</strain>
    </source>
</reference>
<dbReference type="NCBIfam" id="TIGR02876">
    <property type="entry name" value="spore_yqfD"/>
    <property type="match status" value="1"/>
</dbReference>
<dbReference type="RefSeq" id="WP_245032978.1">
    <property type="nucleotide sequence ID" value="NZ_CP095075.1"/>
</dbReference>
<keyword evidence="4" id="KW-1185">Reference proteome</keyword>
<gene>
    <name evidence="3" type="primary">yqfD</name>
    <name evidence="3" type="ORF">MUO15_01680</name>
</gene>
<sequence>MARHQLDYFYGLVTVHVKGTLIEAFLQACTREGTYITNVKHISPNEIEMTIRLKDWTIYRKLRKKYHCKIKIVNRKGIPFLYHRMITKKAVLAAFICGIFALLLLANTLWSVQIKGLPPELEATVESQLEEYGVNEGKLTIGMKDPNEVQRLLLEDVPDLLWIGVKKKGTSYQLYGVMKTRQDPDETTRPADLVASKKGMITKMFITKGRPLVSVNEVVEKGTKLATGELKEDSDEYVEAEGEVIAETWYKAEVKVPSTKQLQLTDGEKSSSYALIVGSLRIPLWGWWNDDTKGMRMEEDEKQWEVFGWELPFKLQVKSMYSENSNINELTSEQSIKQGTLTAKRTLRQQLSEEAEIIEEKVLHQSEENGKVKLILLFKVHENIAVTKYITQGD</sequence>
<feature type="coiled-coil region" evidence="1">
    <location>
        <begin position="341"/>
        <end position="368"/>
    </location>
</feature>
<feature type="transmembrane region" description="Helical" evidence="2">
    <location>
        <begin position="90"/>
        <end position="110"/>
    </location>
</feature>
<organism evidence="3 4">
    <name type="scientific">Halobacillus amylolyticus</name>
    <dbReference type="NCBI Taxonomy" id="2932259"/>
    <lineage>
        <taxon>Bacteria</taxon>
        <taxon>Bacillati</taxon>
        <taxon>Bacillota</taxon>
        <taxon>Bacilli</taxon>
        <taxon>Bacillales</taxon>
        <taxon>Bacillaceae</taxon>
        <taxon>Halobacillus</taxon>
    </lineage>
</organism>
<dbReference type="PIRSF" id="PIRSF029895">
    <property type="entry name" value="SpoIV"/>
    <property type="match status" value="1"/>
</dbReference>
<dbReference type="EMBL" id="CP095075">
    <property type="protein sequence ID" value="UOR12274.1"/>
    <property type="molecule type" value="Genomic_DNA"/>
</dbReference>
<accession>A0ABY4HCD7</accession>
<dbReference type="Pfam" id="PF06898">
    <property type="entry name" value="YqfD"/>
    <property type="match status" value="1"/>
</dbReference>
<proteinExistence type="predicted"/>
<keyword evidence="2" id="KW-0472">Membrane</keyword>
<keyword evidence="2" id="KW-0812">Transmembrane</keyword>
<keyword evidence="1" id="KW-0175">Coiled coil</keyword>
<name>A0ABY4HCD7_9BACI</name>